<protein>
    <submittedName>
        <fullName evidence="8">GRAM domain containing 1B</fullName>
    </submittedName>
</protein>
<keyword evidence="9" id="KW-1185">Reference proteome</keyword>
<feature type="compositionally biased region" description="Low complexity" evidence="5">
    <location>
        <begin position="66"/>
        <end position="93"/>
    </location>
</feature>
<feature type="compositionally biased region" description="Gly residues" evidence="5">
    <location>
        <begin position="94"/>
        <end position="104"/>
    </location>
</feature>
<evidence type="ECO:0000313" key="8">
    <source>
        <dbReference type="Ensembl" id="ENSAPLP00000022268.1"/>
    </source>
</evidence>
<feature type="region of interest" description="Disordered" evidence="5">
    <location>
        <begin position="1"/>
        <end position="153"/>
    </location>
</feature>
<dbReference type="Ensembl" id="ENSAPLT00000025086.1">
    <property type="protein sequence ID" value="ENSAPLP00000022268.1"/>
    <property type="gene ID" value="ENSAPLG00000010327.2"/>
</dbReference>
<organism evidence="8 9">
    <name type="scientific">Anas platyrhynchos platyrhynchos</name>
    <name type="common">Northern mallard</name>
    <dbReference type="NCBI Taxonomy" id="8840"/>
    <lineage>
        <taxon>Eukaryota</taxon>
        <taxon>Metazoa</taxon>
        <taxon>Chordata</taxon>
        <taxon>Craniata</taxon>
        <taxon>Vertebrata</taxon>
        <taxon>Euteleostomi</taxon>
        <taxon>Archelosauria</taxon>
        <taxon>Archosauria</taxon>
        <taxon>Dinosauria</taxon>
        <taxon>Saurischia</taxon>
        <taxon>Theropoda</taxon>
        <taxon>Coelurosauria</taxon>
        <taxon>Aves</taxon>
        <taxon>Neognathae</taxon>
        <taxon>Galloanserae</taxon>
        <taxon>Anseriformes</taxon>
        <taxon>Anatidae</taxon>
        <taxon>Anatinae</taxon>
        <taxon>Anas</taxon>
    </lineage>
</organism>
<feature type="compositionally biased region" description="Low complexity" evidence="5">
    <location>
        <begin position="216"/>
        <end position="230"/>
    </location>
</feature>
<dbReference type="InterPro" id="IPR011993">
    <property type="entry name" value="PH-like_dom_sf"/>
</dbReference>
<evidence type="ECO:0000313" key="9">
    <source>
        <dbReference type="Proteomes" id="UP000016666"/>
    </source>
</evidence>
<feature type="compositionally biased region" description="Basic and acidic residues" evidence="5">
    <location>
        <begin position="198"/>
        <end position="208"/>
    </location>
</feature>
<feature type="compositionally biased region" description="Polar residues" evidence="5">
    <location>
        <begin position="187"/>
        <end position="196"/>
    </location>
</feature>
<feature type="compositionally biased region" description="Basic and acidic residues" evidence="5">
    <location>
        <begin position="920"/>
        <end position="932"/>
    </location>
</feature>
<dbReference type="GO" id="GO:0005789">
    <property type="term" value="C:endoplasmic reticulum membrane"/>
    <property type="evidence" value="ECO:0007669"/>
    <property type="project" value="Ensembl"/>
</dbReference>
<accession>A0A493T993</accession>
<dbReference type="Gene3D" id="2.30.29.30">
    <property type="entry name" value="Pleckstrin-homology domain (PH domain)/Phosphotyrosine-binding domain (PTB)"/>
    <property type="match status" value="1"/>
</dbReference>
<dbReference type="GO" id="GO:0015485">
    <property type="term" value="F:cholesterol binding"/>
    <property type="evidence" value="ECO:0007669"/>
    <property type="project" value="Ensembl"/>
</dbReference>
<keyword evidence="4 6" id="KW-0472">Membrane</keyword>
<keyword evidence="2 6" id="KW-0812">Transmembrane</keyword>
<dbReference type="PANTHER" id="PTHR23319">
    <property type="entry name" value="GRAM DOMAIN CONTAINING 1B, ISOFORM E"/>
    <property type="match status" value="1"/>
</dbReference>
<feature type="region of interest" description="Disordered" evidence="5">
    <location>
        <begin position="168"/>
        <end position="238"/>
    </location>
</feature>
<dbReference type="GO" id="GO:0042632">
    <property type="term" value="P:cholesterol homeostasis"/>
    <property type="evidence" value="ECO:0007669"/>
    <property type="project" value="Ensembl"/>
</dbReference>
<keyword evidence="3 6" id="KW-1133">Transmembrane helix</keyword>
<dbReference type="GO" id="GO:0001786">
    <property type="term" value="F:phosphatidylserine binding"/>
    <property type="evidence" value="ECO:0007669"/>
    <property type="project" value="Ensembl"/>
</dbReference>
<evidence type="ECO:0000256" key="5">
    <source>
        <dbReference type="SAM" id="MobiDB-lite"/>
    </source>
</evidence>
<feature type="region of interest" description="Disordered" evidence="5">
    <location>
        <begin position="843"/>
        <end position="864"/>
    </location>
</feature>
<evidence type="ECO:0000256" key="4">
    <source>
        <dbReference type="ARBA" id="ARBA00023136"/>
    </source>
</evidence>
<dbReference type="PANTHER" id="PTHR23319:SF3">
    <property type="entry name" value="PROTEIN ASTER-B"/>
    <property type="match status" value="1"/>
</dbReference>
<dbReference type="GO" id="GO:0120020">
    <property type="term" value="F:cholesterol transfer activity"/>
    <property type="evidence" value="ECO:0007669"/>
    <property type="project" value="Ensembl"/>
</dbReference>
<dbReference type="CDD" id="cd13220">
    <property type="entry name" value="PH-GRAM_GRAMDC"/>
    <property type="match status" value="1"/>
</dbReference>
<dbReference type="GO" id="GO:0005886">
    <property type="term" value="C:plasma membrane"/>
    <property type="evidence" value="ECO:0007669"/>
    <property type="project" value="Ensembl"/>
</dbReference>
<proteinExistence type="predicted"/>
<reference evidence="8 9" key="1">
    <citation type="submission" date="2017-10" db="EMBL/GenBank/DDBJ databases">
        <title>A new Pekin duck reference genome.</title>
        <authorList>
            <person name="Hou Z.-C."/>
            <person name="Zhou Z.-K."/>
            <person name="Zhu F."/>
            <person name="Hou S.-S."/>
        </authorList>
    </citation>
    <scope>NUCLEOTIDE SEQUENCE [LARGE SCALE GENOMIC DNA]</scope>
</reference>
<dbReference type="InterPro" id="IPR051482">
    <property type="entry name" value="Cholesterol_transport"/>
</dbReference>
<dbReference type="STRING" id="8840.ENSAPLP00000022268"/>
<evidence type="ECO:0000256" key="6">
    <source>
        <dbReference type="SAM" id="Phobius"/>
    </source>
</evidence>
<feature type="domain" description="VASt" evidence="7">
    <location>
        <begin position="529"/>
        <end position="700"/>
    </location>
</feature>
<name>A0A493T993_ANAPP</name>
<sequence length="932" mass="104102">MHSTPGCQAGAQQRASPSRTPTPCPPLRGRDRGPRGGRGNPRHPSGGFCPVPPKPGAGRQPPHMLSSSSSSEGRPGPALRGAAGAGSPAPLGGAPRGPRGGPGAGRRPRPAAGGSVHGARRRPGGAGRPGLPHHVLGAAERAAGSQGRGQRRAAAVLMKGFKLACTASNSNRSTPACSPILRKRSRSPTPQDSQGDTMVEKGSDHSSDKSPSTPEQGVQRSCSSQSGRSGAKNSKKSQSWYNVLSPTYKQRNEDFRKLFKHLPDTERLIVDYSCALQRDILLQGRLYLSENWICFYSNIFRWETLLTVRLKDICSMTKEKTARLIPNAIQVCTDTEKHFFTSFGARDRTYMMMFRLWQNALLDKPLCPKELWHFVHQCYGNELGLTSDDEDYVPPDDDFNTMGYCEEIPVEENEVNDSSSKSSMEAKPEASPQLPKKSVTASTLTSTGSSEAPASFDGVLPEEEEAVAESPVEKDLGIANIMGEKIEIIAPVNSPSLDFNDNEDIPTELSDSSETHDEGEVQAFYEDLNGRQYVNEVFNFSVDKLYDLLFTDSQFQRDFMEQRRFSDIIFHPWKKEENGNQTRVILYTITLTNPLAPKTATVTETQTMYKASQESECYVIDAEVLTHDVPYHDYFYTINRYTLTRVARNKSRLRVSTELRYRKQPWGLVKSFIEKNFWSGLEDYFRHLESELTKTESTYLAEVHRQSPKEKVSKQSTVRRRKRAHAHLRVPHLEEVLSPVTTPTDEEVAHRIKHVAGSTQTRHIPEESPSGFHLQSVSKLLLVISFVLVLLVILNMMLFYKLWMLEYTTQTLTAWQGLRLQERSGAGWAGQMQALKPWTGGSPGLAAQSCHTGPQAGDRSVPGRLPQSQTEWAQLLESQQKYHDSELQKWREIIKSSVMLLDQMKDSLINLQNGIGSRDFGSDPEEKRKRFH</sequence>
<dbReference type="GO" id="GO:0140268">
    <property type="term" value="C:endoplasmic reticulum-plasma membrane contact site"/>
    <property type="evidence" value="ECO:0007669"/>
    <property type="project" value="Ensembl"/>
</dbReference>
<comment type="subcellular location">
    <subcellularLocation>
        <location evidence="1">Membrane</location>
        <topology evidence="1">Single-pass membrane protein</topology>
    </subcellularLocation>
</comment>
<evidence type="ECO:0000256" key="2">
    <source>
        <dbReference type="ARBA" id="ARBA00022692"/>
    </source>
</evidence>
<feature type="transmembrane region" description="Helical" evidence="6">
    <location>
        <begin position="780"/>
        <end position="800"/>
    </location>
</feature>
<dbReference type="PROSITE" id="PS51778">
    <property type="entry name" value="VAST"/>
    <property type="match status" value="1"/>
</dbReference>
<dbReference type="FunFam" id="2.30.29.30:FF:000008">
    <property type="entry name" value="GRAM domain containing 1B"/>
    <property type="match status" value="1"/>
</dbReference>
<feature type="region of interest" description="Disordered" evidence="5">
    <location>
        <begin position="412"/>
        <end position="471"/>
    </location>
</feature>
<dbReference type="GO" id="GO:0071397">
    <property type="term" value="P:cellular response to cholesterol"/>
    <property type="evidence" value="ECO:0007669"/>
    <property type="project" value="Ensembl"/>
</dbReference>
<feature type="compositionally biased region" description="Polar residues" evidence="5">
    <location>
        <begin position="1"/>
        <end position="19"/>
    </location>
</feature>
<feature type="region of interest" description="Disordered" evidence="5">
    <location>
        <begin position="913"/>
        <end position="932"/>
    </location>
</feature>
<dbReference type="GO" id="GO:0032366">
    <property type="term" value="P:intracellular sterol transport"/>
    <property type="evidence" value="ECO:0007669"/>
    <property type="project" value="TreeGrafter"/>
</dbReference>
<dbReference type="GO" id="GO:0070300">
    <property type="term" value="F:phosphatidic acid binding"/>
    <property type="evidence" value="ECO:0007669"/>
    <property type="project" value="Ensembl"/>
</dbReference>
<evidence type="ECO:0000256" key="1">
    <source>
        <dbReference type="ARBA" id="ARBA00004167"/>
    </source>
</evidence>
<evidence type="ECO:0000256" key="3">
    <source>
        <dbReference type="ARBA" id="ARBA00022989"/>
    </source>
</evidence>
<dbReference type="SMART" id="SM00568">
    <property type="entry name" value="GRAM"/>
    <property type="match status" value="1"/>
</dbReference>
<evidence type="ECO:0000259" key="7">
    <source>
        <dbReference type="PROSITE" id="PS51778"/>
    </source>
</evidence>
<dbReference type="Proteomes" id="UP000016666">
    <property type="component" value="Chromosome 25"/>
</dbReference>
<dbReference type="Pfam" id="PF02893">
    <property type="entry name" value="GRAM"/>
    <property type="match status" value="1"/>
</dbReference>
<dbReference type="InterPro" id="IPR031968">
    <property type="entry name" value="VASt"/>
</dbReference>
<dbReference type="InterPro" id="IPR004182">
    <property type="entry name" value="GRAM"/>
</dbReference>
<gene>
    <name evidence="8" type="primary">GRAMD1B</name>
</gene>
<dbReference type="AlphaFoldDB" id="A0A493T993"/>
<reference evidence="8" key="2">
    <citation type="submission" date="2025-08" db="UniProtKB">
        <authorList>
            <consortium name="Ensembl"/>
        </authorList>
    </citation>
    <scope>IDENTIFICATION</scope>
</reference>
<dbReference type="Pfam" id="PF16016">
    <property type="entry name" value="VASt"/>
    <property type="match status" value="1"/>
</dbReference>
<reference evidence="8" key="3">
    <citation type="submission" date="2025-09" db="UniProtKB">
        <authorList>
            <consortium name="Ensembl"/>
        </authorList>
    </citation>
    <scope>IDENTIFICATION</scope>
</reference>
<dbReference type="GeneTree" id="ENSGT00940000156649"/>
<feature type="compositionally biased region" description="Polar residues" evidence="5">
    <location>
        <begin position="439"/>
        <end position="452"/>
    </location>
</feature>